<dbReference type="InterPro" id="IPR045079">
    <property type="entry name" value="Oxoprolinase-like"/>
</dbReference>
<dbReference type="GO" id="GO:0017168">
    <property type="term" value="F:5-oxoprolinase (ATP-hydrolyzing) activity"/>
    <property type="evidence" value="ECO:0007669"/>
    <property type="project" value="TreeGrafter"/>
</dbReference>
<dbReference type="GO" id="GO:0006749">
    <property type="term" value="P:glutathione metabolic process"/>
    <property type="evidence" value="ECO:0007669"/>
    <property type="project" value="TreeGrafter"/>
</dbReference>
<organism evidence="3 4">
    <name type="scientific">Paraburkholderia phenoliruptrix</name>
    <dbReference type="NCBI Taxonomy" id="252970"/>
    <lineage>
        <taxon>Bacteria</taxon>
        <taxon>Pseudomonadati</taxon>
        <taxon>Pseudomonadota</taxon>
        <taxon>Betaproteobacteria</taxon>
        <taxon>Burkholderiales</taxon>
        <taxon>Burkholderiaceae</taxon>
        <taxon>Paraburkholderia</taxon>
    </lineage>
</organism>
<evidence type="ECO:0000259" key="2">
    <source>
        <dbReference type="Pfam" id="PF05378"/>
    </source>
</evidence>
<dbReference type="Proteomes" id="UP000494102">
    <property type="component" value="Unassembled WGS sequence"/>
</dbReference>
<feature type="domain" description="Hydantoinase A/oxoprolinase" evidence="1">
    <location>
        <begin position="101"/>
        <end position="178"/>
    </location>
</feature>
<dbReference type="AlphaFoldDB" id="A0A6J5K6T5"/>
<protein>
    <submittedName>
        <fullName evidence="3">Uncharacterized protein</fullName>
    </submittedName>
</protein>
<dbReference type="Pfam" id="PF05378">
    <property type="entry name" value="Hydant_A_N"/>
    <property type="match status" value="1"/>
</dbReference>
<dbReference type="EMBL" id="CADILN010000002">
    <property type="protein sequence ID" value="CAB4048674.1"/>
    <property type="molecule type" value="Genomic_DNA"/>
</dbReference>
<dbReference type="InterPro" id="IPR008040">
    <property type="entry name" value="Hydant_A_N"/>
</dbReference>
<evidence type="ECO:0000313" key="4">
    <source>
        <dbReference type="Proteomes" id="UP000494102"/>
    </source>
</evidence>
<evidence type="ECO:0000259" key="1">
    <source>
        <dbReference type="Pfam" id="PF01968"/>
    </source>
</evidence>
<proteinExistence type="predicted"/>
<evidence type="ECO:0000313" key="3">
    <source>
        <dbReference type="EMBL" id="CAB4048674.1"/>
    </source>
</evidence>
<sequence>MQRLRIGDRVQPLVPRELVYEIPERMASDGRVRKEIDLDAVKRAAVQAKEAGVEGIAVAFLHSFRNPAHELAARDAIVAATGIQNVSISSDIWPKIGEYERAIAAVLNTYVKPRMTAYIAEIERWLGERLPDAKLFIMQSNGGALAAAEARAMPVHTLLSGPASGVSAAQYLGVSLDERCMLTRIWAVPAPIYRSFRMANRPSPEMRKSATFR</sequence>
<feature type="domain" description="Hydantoinase/oxoprolinase N-terminal" evidence="2">
    <location>
        <begin position="11"/>
        <end position="77"/>
    </location>
</feature>
<dbReference type="PANTHER" id="PTHR11365:SF23">
    <property type="entry name" value="HYPOTHETICAL 5-OXOPROLINASE (EUROFUNG)-RELATED"/>
    <property type="match status" value="1"/>
</dbReference>
<dbReference type="GeneID" id="84320083"/>
<name>A0A6J5K6T5_9BURK</name>
<dbReference type="GO" id="GO:0005829">
    <property type="term" value="C:cytosol"/>
    <property type="evidence" value="ECO:0007669"/>
    <property type="project" value="TreeGrafter"/>
</dbReference>
<accession>A0A6J5K6T5</accession>
<dbReference type="InterPro" id="IPR002821">
    <property type="entry name" value="Hydantoinase_A"/>
</dbReference>
<reference evidence="3 4" key="1">
    <citation type="submission" date="2020-04" db="EMBL/GenBank/DDBJ databases">
        <authorList>
            <person name="De Canck E."/>
        </authorList>
    </citation>
    <scope>NUCLEOTIDE SEQUENCE [LARGE SCALE GENOMIC DNA]</scope>
    <source>
        <strain evidence="3 4">LMG 9964</strain>
    </source>
</reference>
<dbReference type="Pfam" id="PF01968">
    <property type="entry name" value="Hydantoinase_A"/>
    <property type="match status" value="1"/>
</dbReference>
<dbReference type="RefSeq" id="WP_254596295.1">
    <property type="nucleotide sequence ID" value="NZ_CADILN010000002.1"/>
</dbReference>
<gene>
    <name evidence="3" type="ORF">LMG9964_02315</name>
</gene>
<dbReference type="PANTHER" id="PTHR11365">
    <property type="entry name" value="5-OXOPROLINASE RELATED"/>
    <property type="match status" value="1"/>
</dbReference>